<keyword evidence="3" id="KW-1185">Reference proteome</keyword>
<dbReference type="Proteomes" id="UP000293764">
    <property type="component" value="Unassembled WGS sequence"/>
</dbReference>
<dbReference type="AlphaFoldDB" id="A0A4Q5N1A2"/>
<evidence type="ECO:0000313" key="2">
    <source>
        <dbReference type="EMBL" id="RYV51868.1"/>
    </source>
</evidence>
<accession>A0A4Q5N1A2</accession>
<dbReference type="CDD" id="cd00090">
    <property type="entry name" value="HTH_ARSR"/>
    <property type="match status" value="1"/>
</dbReference>
<protein>
    <submittedName>
        <fullName evidence="2">MarR family transcriptional regulator</fullName>
    </submittedName>
</protein>
<dbReference type="OrthoDB" id="3178168at2"/>
<dbReference type="Gene3D" id="1.10.10.10">
    <property type="entry name" value="Winged helix-like DNA-binding domain superfamily/Winged helix DNA-binding domain"/>
    <property type="match status" value="1"/>
</dbReference>
<sequence>MTHLAVEAWEALLRAQITLIKEFTDDFRGGPVTMPEYDVLYTLTGCPAGGVRLRELAEHVRLSQPGLSRLVERMESAGLVSRERDPHDGRGTLVALTDRGRELQHETGRRHARSIVARVGKALTPAELTELERLCTKLRDPPAR</sequence>
<dbReference type="GO" id="GO:0006950">
    <property type="term" value="P:response to stress"/>
    <property type="evidence" value="ECO:0007669"/>
    <property type="project" value="TreeGrafter"/>
</dbReference>
<reference evidence="2 3" key="1">
    <citation type="submission" date="2019-01" db="EMBL/GenBank/DDBJ databases">
        <title>Novel species of Cellulomonas.</title>
        <authorList>
            <person name="Liu Q."/>
            <person name="Xin Y.-H."/>
        </authorList>
    </citation>
    <scope>NUCLEOTIDE SEQUENCE [LARGE SCALE GENOMIC DNA]</scope>
    <source>
        <strain evidence="2 3">HLT2-17</strain>
    </source>
</reference>
<feature type="domain" description="HTH marR-type" evidence="1">
    <location>
        <begin position="1"/>
        <end position="140"/>
    </location>
</feature>
<evidence type="ECO:0000313" key="3">
    <source>
        <dbReference type="Proteomes" id="UP000293764"/>
    </source>
</evidence>
<dbReference type="InterPro" id="IPR039422">
    <property type="entry name" value="MarR/SlyA-like"/>
</dbReference>
<dbReference type="EMBL" id="SDWW01000011">
    <property type="protein sequence ID" value="RYV51868.1"/>
    <property type="molecule type" value="Genomic_DNA"/>
</dbReference>
<gene>
    <name evidence="2" type="ORF">EUA98_06430</name>
</gene>
<organism evidence="2 3">
    <name type="scientific">Pengzhenrongella frigida</name>
    <dbReference type="NCBI Taxonomy" id="1259133"/>
    <lineage>
        <taxon>Bacteria</taxon>
        <taxon>Bacillati</taxon>
        <taxon>Actinomycetota</taxon>
        <taxon>Actinomycetes</taxon>
        <taxon>Micrococcales</taxon>
        <taxon>Pengzhenrongella</taxon>
    </lineage>
</organism>
<dbReference type="PANTHER" id="PTHR33164">
    <property type="entry name" value="TRANSCRIPTIONAL REGULATOR, MARR FAMILY"/>
    <property type="match status" value="1"/>
</dbReference>
<proteinExistence type="predicted"/>
<dbReference type="PRINTS" id="PR00598">
    <property type="entry name" value="HTHMARR"/>
</dbReference>
<dbReference type="SUPFAM" id="SSF46785">
    <property type="entry name" value="Winged helix' DNA-binding domain"/>
    <property type="match status" value="1"/>
</dbReference>
<comment type="caution">
    <text evidence="2">The sequence shown here is derived from an EMBL/GenBank/DDBJ whole genome shotgun (WGS) entry which is preliminary data.</text>
</comment>
<dbReference type="InterPro" id="IPR000835">
    <property type="entry name" value="HTH_MarR-typ"/>
</dbReference>
<dbReference type="PANTHER" id="PTHR33164:SF99">
    <property type="entry name" value="MARR FAMILY REGULATORY PROTEIN"/>
    <property type="match status" value="1"/>
</dbReference>
<name>A0A4Q5N1A2_9MICO</name>
<dbReference type="Pfam" id="PF12802">
    <property type="entry name" value="MarR_2"/>
    <property type="match status" value="1"/>
</dbReference>
<dbReference type="InterPro" id="IPR036390">
    <property type="entry name" value="WH_DNA-bd_sf"/>
</dbReference>
<dbReference type="GO" id="GO:0003700">
    <property type="term" value="F:DNA-binding transcription factor activity"/>
    <property type="evidence" value="ECO:0007669"/>
    <property type="project" value="InterPro"/>
</dbReference>
<dbReference type="InterPro" id="IPR036388">
    <property type="entry name" value="WH-like_DNA-bd_sf"/>
</dbReference>
<dbReference type="InterPro" id="IPR011991">
    <property type="entry name" value="ArsR-like_HTH"/>
</dbReference>
<dbReference type="PROSITE" id="PS50995">
    <property type="entry name" value="HTH_MARR_2"/>
    <property type="match status" value="1"/>
</dbReference>
<dbReference type="SMART" id="SM00347">
    <property type="entry name" value="HTH_MARR"/>
    <property type="match status" value="1"/>
</dbReference>
<dbReference type="RefSeq" id="WP_130101844.1">
    <property type="nucleotide sequence ID" value="NZ_SDWW01000011.1"/>
</dbReference>
<evidence type="ECO:0000259" key="1">
    <source>
        <dbReference type="PROSITE" id="PS50995"/>
    </source>
</evidence>